<evidence type="ECO:0000259" key="3">
    <source>
        <dbReference type="PROSITE" id="PS51294"/>
    </source>
</evidence>
<feature type="domain" description="Myb-like" evidence="2">
    <location>
        <begin position="178"/>
        <end position="230"/>
    </location>
</feature>
<gene>
    <name evidence="4" type="ORF">EGW08_001723</name>
</gene>
<dbReference type="PROSITE" id="PS50090">
    <property type="entry name" value="MYB_LIKE"/>
    <property type="match status" value="1"/>
</dbReference>
<feature type="region of interest" description="Disordered" evidence="1">
    <location>
        <begin position="85"/>
        <end position="153"/>
    </location>
</feature>
<comment type="caution">
    <text evidence="4">The sequence shown here is derived from an EMBL/GenBank/DDBJ whole genome shotgun (WGS) entry which is preliminary data.</text>
</comment>
<dbReference type="SUPFAM" id="SSF46689">
    <property type="entry name" value="Homeodomain-like"/>
    <property type="match status" value="1"/>
</dbReference>
<evidence type="ECO:0000313" key="4">
    <source>
        <dbReference type="EMBL" id="RUS90546.1"/>
    </source>
</evidence>
<keyword evidence="5" id="KW-1185">Reference proteome</keyword>
<sequence>RIVQACVDLSKGKVDAASDLPDFEDYISLLDRLVKSVHASCGEPLILQLSKSFSQICSKLEKAGNEDIITRGLSSKSSLEKIIDQCNNSSSADERRHTKSKGKENPRHRLSGSEERSDLEEMVTPRKKSRNQDDDDESRAGSPQKRPGVSKAVRRFRELDGAWSPKGVKKLSKKPVSHARVKLGPWTPAEEEKFVLSVLRIGVGKWAEVKEDIQALRSSVQLKDKWRNIPKARIRSIAREHGLANLSKT</sequence>
<dbReference type="OrthoDB" id="608866at2759"/>
<feature type="compositionally biased region" description="Basic and acidic residues" evidence="1">
    <location>
        <begin position="92"/>
        <end position="116"/>
    </location>
</feature>
<evidence type="ECO:0000256" key="1">
    <source>
        <dbReference type="SAM" id="MobiDB-lite"/>
    </source>
</evidence>
<dbReference type="SMART" id="SM00717">
    <property type="entry name" value="SANT"/>
    <property type="match status" value="1"/>
</dbReference>
<dbReference type="InterPro" id="IPR009057">
    <property type="entry name" value="Homeodomain-like_sf"/>
</dbReference>
<proteinExistence type="predicted"/>
<organism evidence="4 5">
    <name type="scientific">Elysia chlorotica</name>
    <name type="common">Eastern emerald elysia</name>
    <name type="synonym">Sea slug</name>
    <dbReference type="NCBI Taxonomy" id="188477"/>
    <lineage>
        <taxon>Eukaryota</taxon>
        <taxon>Metazoa</taxon>
        <taxon>Spiralia</taxon>
        <taxon>Lophotrochozoa</taxon>
        <taxon>Mollusca</taxon>
        <taxon>Gastropoda</taxon>
        <taxon>Heterobranchia</taxon>
        <taxon>Euthyneura</taxon>
        <taxon>Panpulmonata</taxon>
        <taxon>Sacoglossa</taxon>
        <taxon>Placobranchoidea</taxon>
        <taxon>Plakobranchidae</taxon>
        <taxon>Elysia</taxon>
    </lineage>
</organism>
<dbReference type="PROSITE" id="PS51294">
    <property type="entry name" value="HTH_MYB"/>
    <property type="match status" value="1"/>
</dbReference>
<feature type="non-terminal residue" evidence="4">
    <location>
        <position position="1"/>
    </location>
</feature>
<dbReference type="Gene3D" id="1.10.246.220">
    <property type="match status" value="1"/>
</dbReference>
<reference evidence="4 5" key="1">
    <citation type="submission" date="2019-01" db="EMBL/GenBank/DDBJ databases">
        <title>A draft genome assembly of the solar-powered sea slug Elysia chlorotica.</title>
        <authorList>
            <person name="Cai H."/>
            <person name="Li Q."/>
            <person name="Fang X."/>
            <person name="Li J."/>
            <person name="Curtis N.E."/>
            <person name="Altenburger A."/>
            <person name="Shibata T."/>
            <person name="Feng M."/>
            <person name="Maeda T."/>
            <person name="Schwartz J.A."/>
            <person name="Shigenobu S."/>
            <person name="Lundholm N."/>
            <person name="Nishiyama T."/>
            <person name="Yang H."/>
            <person name="Hasebe M."/>
            <person name="Li S."/>
            <person name="Pierce S.K."/>
            <person name="Wang J."/>
        </authorList>
    </citation>
    <scope>NUCLEOTIDE SEQUENCE [LARGE SCALE GENOMIC DNA]</scope>
    <source>
        <strain evidence="4">EC2010</strain>
        <tissue evidence="4">Whole organism of an adult</tissue>
    </source>
</reference>
<evidence type="ECO:0000313" key="5">
    <source>
        <dbReference type="Proteomes" id="UP000271974"/>
    </source>
</evidence>
<dbReference type="EMBL" id="RQTK01000030">
    <property type="protein sequence ID" value="RUS90546.1"/>
    <property type="molecule type" value="Genomic_DNA"/>
</dbReference>
<dbReference type="STRING" id="188477.A0A433U9U5"/>
<evidence type="ECO:0000259" key="2">
    <source>
        <dbReference type="PROSITE" id="PS50090"/>
    </source>
</evidence>
<feature type="domain" description="HTH myb-type" evidence="3">
    <location>
        <begin position="178"/>
        <end position="234"/>
    </location>
</feature>
<accession>A0A433U9U5</accession>
<protein>
    <submittedName>
        <fullName evidence="4">Uncharacterized protein</fullName>
    </submittedName>
</protein>
<dbReference type="Proteomes" id="UP000271974">
    <property type="component" value="Unassembled WGS sequence"/>
</dbReference>
<dbReference type="CDD" id="cd11660">
    <property type="entry name" value="SANT_TRF"/>
    <property type="match status" value="1"/>
</dbReference>
<name>A0A433U9U5_ELYCH</name>
<dbReference type="InterPro" id="IPR001005">
    <property type="entry name" value="SANT/Myb"/>
</dbReference>
<dbReference type="InterPro" id="IPR017930">
    <property type="entry name" value="Myb_dom"/>
</dbReference>
<dbReference type="AlphaFoldDB" id="A0A433U9U5"/>
<dbReference type="Pfam" id="PF00249">
    <property type="entry name" value="Myb_DNA-binding"/>
    <property type="match status" value="1"/>
</dbReference>